<gene>
    <name evidence="2" type="ORF">BDV96DRAFT_62491</name>
</gene>
<evidence type="ECO:0000256" key="1">
    <source>
        <dbReference type="SAM" id="MobiDB-lite"/>
    </source>
</evidence>
<evidence type="ECO:0000313" key="2">
    <source>
        <dbReference type="EMBL" id="KAF2115154.1"/>
    </source>
</evidence>
<dbReference type="Proteomes" id="UP000799770">
    <property type="component" value="Unassembled WGS sequence"/>
</dbReference>
<evidence type="ECO:0000313" key="3">
    <source>
        <dbReference type="Proteomes" id="UP000799770"/>
    </source>
</evidence>
<organism evidence="2 3">
    <name type="scientific">Lophiotrema nucula</name>
    <dbReference type="NCBI Taxonomy" id="690887"/>
    <lineage>
        <taxon>Eukaryota</taxon>
        <taxon>Fungi</taxon>
        <taxon>Dikarya</taxon>
        <taxon>Ascomycota</taxon>
        <taxon>Pezizomycotina</taxon>
        <taxon>Dothideomycetes</taxon>
        <taxon>Pleosporomycetidae</taxon>
        <taxon>Pleosporales</taxon>
        <taxon>Lophiotremataceae</taxon>
        <taxon>Lophiotrema</taxon>
    </lineage>
</organism>
<protein>
    <submittedName>
        <fullName evidence="2">Uncharacterized protein</fullName>
    </submittedName>
</protein>
<feature type="region of interest" description="Disordered" evidence="1">
    <location>
        <begin position="78"/>
        <end position="106"/>
    </location>
</feature>
<name>A0A6A5Z7X9_9PLEO</name>
<dbReference type="EMBL" id="ML977323">
    <property type="protein sequence ID" value="KAF2115154.1"/>
    <property type="molecule type" value="Genomic_DNA"/>
</dbReference>
<accession>A0A6A5Z7X9</accession>
<keyword evidence="3" id="KW-1185">Reference proteome</keyword>
<proteinExistence type="predicted"/>
<dbReference type="AlphaFoldDB" id="A0A6A5Z7X9"/>
<sequence length="224" mass="24018">MAARWQLARPREDVARHPTTCSRDWAYVFCESTAARVAGDCRRLRIDRAADAEARARASGDGGHKRCTADVVGGCRRRAQRDEKRSEGWPRERGDHSGGGVEVRATGEGSAEVQKCRASSSPGCAALAVLRCCGAAVLLLSSTVRGRCSLLAGCCQGSPTRGAGWLVFPREGRSARWLSGRRVRLSGQRRINAGAWGAEVLDGGRPRAGEKQVQCCAEILADGR</sequence>
<feature type="compositionally biased region" description="Basic and acidic residues" evidence="1">
    <location>
        <begin position="80"/>
        <end position="96"/>
    </location>
</feature>
<reference evidence="2" key="1">
    <citation type="journal article" date="2020" name="Stud. Mycol.">
        <title>101 Dothideomycetes genomes: a test case for predicting lifestyles and emergence of pathogens.</title>
        <authorList>
            <person name="Haridas S."/>
            <person name="Albert R."/>
            <person name="Binder M."/>
            <person name="Bloem J."/>
            <person name="Labutti K."/>
            <person name="Salamov A."/>
            <person name="Andreopoulos B."/>
            <person name="Baker S."/>
            <person name="Barry K."/>
            <person name="Bills G."/>
            <person name="Bluhm B."/>
            <person name="Cannon C."/>
            <person name="Castanera R."/>
            <person name="Culley D."/>
            <person name="Daum C."/>
            <person name="Ezra D."/>
            <person name="Gonzalez J."/>
            <person name="Henrissat B."/>
            <person name="Kuo A."/>
            <person name="Liang C."/>
            <person name="Lipzen A."/>
            <person name="Lutzoni F."/>
            <person name="Magnuson J."/>
            <person name="Mondo S."/>
            <person name="Nolan M."/>
            <person name="Ohm R."/>
            <person name="Pangilinan J."/>
            <person name="Park H.-J."/>
            <person name="Ramirez L."/>
            <person name="Alfaro M."/>
            <person name="Sun H."/>
            <person name="Tritt A."/>
            <person name="Yoshinaga Y."/>
            <person name="Zwiers L.-H."/>
            <person name="Turgeon B."/>
            <person name="Goodwin S."/>
            <person name="Spatafora J."/>
            <person name="Crous P."/>
            <person name="Grigoriev I."/>
        </authorList>
    </citation>
    <scope>NUCLEOTIDE SEQUENCE</scope>
    <source>
        <strain evidence="2">CBS 627.86</strain>
    </source>
</reference>